<comment type="similarity">
    <text evidence="3">Belongs to the PSMG2 family.</text>
</comment>
<sequence length="325" mass="37267">MGRSASKFSAPLKYYDYSWEIIDPNDPKIFGQEINNEAYCVENTDRLENPKDLDNKQEKDIQSTIMENKFIKFNPNSDWSDYTFVFACVSVGNIGQLSADLLISSLSNTQKCGYFVSNLVQPIAGHDAFVQNSTDISLSCELYENSNLKLVIMQQRSPLLKGKRKEFVRLLTDFVKVENFKESICLTSSHAYERLDSQLTGIQCRYLTSENSNKTTLEDKLNWKLLEKRIDHNGNLSLDKENDLDFFIPGGGIAQKFYKASKEKDLNSTVLLVFAHEGNNIPEAFQLVNYLNEWKNYFAKQSQLRIPISWKYLFGPSIDPSVSIY</sequence>
<dbReference type="Gene3D" id="3.40.50.10900">
    <property type="entry name" value="PAC-like subunit"/>
    <property type="match status" value="2"/>
</dbReference>
<reference evidence="4" key="1">
    <citation type="submission" date="2021-02" db="EMBL/GenBank/DDBJ databases">
        <authorList>
            <person name="Nowell W R."/>
        </authorList>
    </citation>
    <scope>NUCLEOTIDE SEQUENCE</scope>
    <source>
        <strain evidence="4">Ploen Becks lab</strain>
    </source>
</reference>
<dbReference type="InterPro" id="IPR038389">
    <property type="entry name" value="PSMG2_sf"/>
</dbReference>
<evidence type="ECO:0000256" key="3">
    <source>
        <dbReference type="ARBA" id="ARBA00025745"/>
    </source>
</evidence>
<dbReference type="Proteomes" id="UP000663879">
    <property type="component" value="Unassembled WGS sequence"/>
</dbReference>
<gene>
    <name evidence="4" type="ORF">OXX778_LOCUS5101</name>
</gene>
<name>A0A813R014_9BILA</name>
<dbReference type="InterPro" id="IPR016562">
    <property type="entry name" value="Proteasome_assmbl_chp_2_euk"/>
</dbReference>
<comment type="caution">
    <text evidence="4">The sequence shown here is derived from an EMBL/GenBank/DDBJ whole genome shotgun (WGS) entry which is preliminary data.</text>
</comment>
<evidence type="ECO:0000313" key="5">
    <source>
        <dbReference type="Proteomes" id="UP000663879"/>
    </source>
</evidence>
<keyword evidence="2" id="KW-0143">Chaperone</keyword>
<evidence type="ECO:0000256" key="2">
    <source>
        <dbReference type="ARBA" id="ARBA00023186"/>
    </source>
</evidence>
<evidence type="ECO:0000256" key="1">
    <source>
        <dbReference type="ARBA" id="ARBA00019186"/>
    </source>
</evidence>
<dbReference type="InterPro" id="IPR019151">
    <property type="entry name" value="Proteasome_assmbl_chaperone_2"/>
</dbReference>
<dbReference type="EMBL" id="CAJNOC010000539">
    <property type="protein sequence ID" value="CAF0773958.1"/>
    <property type="molecule type" value="Genomic_DNA"/>
</dbReference>
<proteinExistence type="inferred from homology"/>
<dbReference type="PANTHER" id="PTHR12970">
    <property type="entry name" value="PROTEASOME ASSEMBLY CHAPERONE 2"/>
    <property type="match status" value="1"/>
</dbReference>
<dbReference type="AlphaFoldDB" id="A0A813R014"/>
<dbReference type="OrthoDB" id="10260712at2759"/>
<dbReference type="GO" id="GO:0005634">
    <property type="term" value="C:nucleus"/>
    <property type="evidence" value="ECO:0007669"/>
    <property type="project" value="TreeGrafter"/>
</dbReference>
<dbReference type="GO" id="GO:0005829">
    <property type="term" value="C:cytosol"/>
    <property type="evidence" value="ECO:0007669"/>
    <property type="project" value="TreeGrafter"/>
</dbReference>
<dbReference type="Pfam" id="PF09754">
    <property type="entry name" value="PAC2"/>
    <property type="match status" value="1"/>
</dbReference>
<dbReference type="PANTHER" id="PTHR12970:SF1">
    <property type="entry name" value="PROTEASOME ASSEMBLY CHAPERONE 2"/>
    <property type="match status" value="1"/>
</dbReference>
<accession>A0A813R014</accession>
<protein>
    <recommendedName>
        <fullName evidence="1">Proteasome assembly chaperone 2</fullName>
    </recommendedName>
</protein>
<organism evidence="4 5">
    <name type="scientific">Brachionus calyciflorus</name>
    <dbReference type="NCBI Taxonomy" id="104777"/>
    <lineage>
        <taxon>Eukaryota</taxon>
        <taxon>Metazoa</taxon>
        <taxon>Spiralia</taxon>
        <taxon>Gnathifera</taxon>
        <taxon>Rotifera</taxon>
        <taxon>Eurotatoria</taxon>
        <taxon>Monogononta</taxon>
        <taxon>Pseudotrocha</taxon>
        <taxon>Ploima</taxon>
        <taxon>Brachionidae</taxon>
        <taxon>Brachionus</taxon>
    </lineage>
</organism>
<dbReference type="GO" id="GO:0043248">
    <property type="term" value="P:proteasome assembly"/>
    <property type="evidence" value="ECO:0007669"/>
    <property type="project" value="TreeGrafter"/>
</dbReference>
<evidence type="ECO:0000313" key="4">
    <source>
        <dbReference type="EMBL" id="CAF0773958.1"/>
    </source>
</evidence>
<keyword evidence="5" id="KW-1185">Reference proteome</keyword>